<dbReference type="InterPro" id="IPR035892">
    <property type="entry name" value="C2_domain_sf"/>
</dbReference>
<evidence type="ECO:0000256" key="1">
    <source>
        <dbReference type="SAM" id="MobiDB-lite"/>
    </source>
</evidence>
<accession>A0A4X1UD12</accession>
<dbReference type="PANTHER" id="PTHR16461">
    <property type="entry name" value="TOLL-INTERACTING PROTEIN"/>
    <property type="match status" value="1"/>
</dbReference>
<dbReference type="PANTHER" id="PTHR16461:SF5">
    <property type="entry name" value="TOLL-INTERACTING PROTEIN"/>
    <property type="match status" value="1"/>
</dbReference>
<dbReference type="InterPro" id="IPR000008">
    <property type="entry name" value="C2_dom"/>
</dbReference>
<dbReference type="Proteomes" id="UP000314985">
    <property type="component" value="Unassembled WGS sequence"/>
</dbReference>
<proteinExistence type="predicted"/>
<evidence type="ECO:0000259" key="2">
    <source>
        <dbReference type="PROSITE" id="PS50004"/>
    </source>
</evidence>
<gene>
    <name evidence="3" type="primary">TOLLIP</name>
</gene>
<dbReference type="AlphaFoldDB" id="A0A4X1UD12"/>
<evidence type="ECO:0000313" key="3">
    <source>
        <dbReference type="Ensembl" id="ENSSSCP00070026907.1"/>
    </source>
</evidence>
<feature type="compositionally biased region" description="Low complexity" evidence="1">
    <location>
        <begin position="345"/>
        <end position="361"/>
    </location>
</feature>
<reference evidence="3" key="2">
    <citation type="submission" date="2025-08" db="UniProtKB">
        <authorList>
            <consortium name="Ensembl"/>
        </authorList>
    </citation>
    <scope>IDENTIFICATION</scope>
</reference>
<organism evidence="3 4">
    <name type="scientific">Sus scrofa</name>
    <name type="common">Pig</name>
    <dbReference type="NCBI Taxonomy" id="9823"/>
    <lineage>
        <taxon>Eukaryota</taxon>
        <taxon>Metazoa</taxon>
        <taxon>Chordata</taxon>
        <taxon>Craniata</taxon>
        <taxon>Vertebrata</taxon>
        <taxon>Euteleostomi</taxon>
        <taxon>Mammalia</taxon>
        <taxon>Eutheria</taxon>
        <taxon>Laurasiatheria</taxon>
        <taxon>Artiodactyla</taxon>
        <taxon>Suina</taxon>
        <taxon>Suidae</taxon>
        <taxon>Sus</taxon>
    </lineage>
</organism>
<name>A0A4X1UD12_PIG</name>
<feature type="domain" description="C2" evidence="2">
    <location>
        <begin position="29"/>
        <end position="150"/>
    </location>
</feature>
<protein>
    <submittedName>
        <fullName evidence="3">Toll interacting protein</fullName>
    </submittedName>
</protein>
<evidence type="ECO:0000313" key="4">
    <source>
        <dbReference type="Proteomes" id="UP000314985"/>
    </source>
</evidence>
<sequence>MATTVSTQRGPVYLGELPQDFLRITPTQQQQQIQLDAQAAQQLQFGGTLGTVGRLSITVVQAKLAKNYGVTRMDPYCRLRLGYAVYETPTAHNGAKNPRWNKVIQCTVPPGVDSFYLEIFDEVRAAACASRAVPAPPASWLLQSSRPVCARAPVCVLGTGVLVPRQHMSSVGPVGLVLRSVPTGAGVQGVGVSPRPGGSRGSCLLGWARRGRGLVWVQMGLWCVPCRGLLRVLPSLGLGVPSGSAPPLLRLPGVPPVAVALPGQEDGARPQGWEVDSALLPAASAAWGCRAGVESGCGGLTAVTRWSLPPCGLWPVAGGEEGGPTAEDTLGGAAGVSRPRGHGRASPGPSAPSPWTTASPGRMSPSPSR</sequence>
<dbReference type="SUPFAM" id="SSF49562">
    <property type="entry name" value="C2 domain (Calcium/lipid-binding domain, CaLB)"/>
    <property type="match status" value="1"/>
</dbReference>
<dbReference type="Gene3D" id="2.60.40.150">
    <property type="entry name" value="C2 domain"/>
    <property type="match status" value="1"/>
</dbReference>
<dbReference type="Ensembl" id="ENSSSCT00070032245.1">
    <property type="protein sequence ID" value="ENSSSCP00070026907.1"/>
    <property type="gene ID" value="ENSSSCG00070016356.1"/>
</dbReference>
<dbReference type="PROSITE" id="PS50004">
    <property type="entry name" value="C2"/>
    <property type="match status" value="1"/>
</dbReference>
<reference evidence="4" key="1">
    <citation type="submission" date="2017-08" db="EMBL/GenBank/DDBJ databases">
        <title>USMARCv1.0.</title>
        <authorList>
            <person name="Hannum G.I."/>
            <person name="Koren S."/>
            <person name="Schroeder S.G."/>
            <person name="Chin S.C."/>
            <person name="Nonneman D.J."/>
            <person name="Becker S.A."/>
            <person name="Rosen B.D."/>
            <person name="Bickhart D.M."/>
            <person name="Putnam N.H."/>
            <person name="Green R.E."/>
            <person name="Tuggle C.K."/>
            <person name="Liu H."/>
            <person name="Rohrer G.A."/>
            <person name="Warr A."/>
            <person name="Hall R."/>
            <person name="Kim K."/>
            <person name="Hume D.A."/>
            <person name="Talbot R."/>
            <person name="Chow W."/>
            <person name="Howe K."/>
            <person name="Schwartz A.S."/>
            <person name="Watson M."/>
            <person name="Archibald A.L."/>
            <person name="Phillippy A.M."/>
            <person name="Smith T.P.L."/>
        </authorList>
    </citation>
    <scope>NUCLEOTIDE SEQUENCE [LARGE SCALE GENOMIC DNA]</scope>
</reference>
<feature type="region of interest" description="Disordered" evidence="1">
    <location>
        <begin position="319"/>
        <end position="369"/>
    </location>
</feature>
<dbReference type="Pfam" id="PF00168">
    <property type="entry name" value="C2"/>
    <property type="match status" value="1"/>
</dbReference>